<comment type="caution">
    <text evidence="9">The sequence shown here is derived from an EMBL/GenBank/DDBJ whole genome shotgun (WGS) entry which is preliminary data.</text>
</comment>
<dbReference type="GO" id="GO:0044773">
    <property type="term" value="P:mitotic DNA damage checkpoint signaling"/>
    <property type="evidence" value="ECO:0007669"/>
    <property type="project" value="TreeGrafter"/>
</dbReference>
<keyword evidence="3" id="KW-0863">Zinc-finger</keyword>
<evidence type="ECO:0000313" key="9">
    <source>
        <dbReference type="EMBL" id="CAD0101000.1"/>
    </source>
</evidence>
<protein>
    <recommendedName>
        <fullName evidence="8">Zinc finger double-stranded RNA binding domain-containing protein</fullName>
    </recommendedName>
</protein>
<dbReference type="EMBL" id="CAIJEO010000013">
    <property type="protein sequence ID" value="CAD0101000.1"/>
    <property type="molecule type" value="Genomic_DNA"/>
</dbReference>
<feature type="domain" description="Zinc finger double-stranded RNA binding" evidence="8">
    <location>
        <begin position="32"/>
        <end position="54"/>
    </location>
</feature>
<dbReference type="OrthoDB" id="77607at2759"/>
<dbReference type="PANTHER" id="PTHR13278:SF0">
    <property type="entry name" value="ZINC FINGER PROTEIN 830"/>
    <property type="match status" value="1"/>
</dbReference>
<feature type="compositionally biased region" description="Low complexity" evidence="7">
    <location>
        <begin position="127"/>
        <end position="136"/>
    </location>
</feature>
<gene>
    <name evidence="9" type="ORF">AWRI4233_LOCUS9825</name>
</gene>
<reference evidence="9" key="1">
    <citation type="submission" date="2020-06" db="EMBL/GenBank/DDBJ databases">
        <authorList>
            <person name="Onetto C."/>
        </authorList>
    </citation>
    <scope>NUCLEOTIDE SEQUENCE</scope>
</reference>
<keyword evidence="4" id="KW-0862">Zinc</keyword>
<keyword evidence="2" id="KW-0479">Metal-binding</keyword>
<evidence type="ECO:0000256" key="4">
    <source>
        <dbReference type="ARBA" id="ARBA00022833"/>
    </source>
</evidence>
<keyword evidence="10" id="KW-1185">Reference proteome</keyword>
<evidence type="ECO:0000256" key="3">
    <source>
        <dbReference type="ARBA" id="ARBA00022771"/>
    </source>
</evidence>
<dbReference type="Proteomes" id="UP000714618">
    <property type="component" value="Unassembled WGS sequence"/>
</dbReference>
<keyword evidence="6" id="KW-0539">Nucleus</keyword>
<feature type="compositionally biased region" description="Basic and acidic residues" evidence="7">
    <location>
        <begin position="354"/>
        <end position="380"/>
    </location>
</feature>
<feature type="region of interest" description="Disordered" evidence="7">
    <location>
        <begin position="333"/>
        <end position="380"/>
    </location>
</feature>
<evidence type="ECO:0000256" key="6">
    <source>
        <dbReference type="ARBA" id="ARBA00023242"/>
    </source>
</evidence>
<dbReference type="GO" id="GO:0033260">
    <property type="term" value="P:nuclear DNA replication"/>
    <property type="evidence" value="ECO:0007669"/>
    <property type="project" value="TreeGrafter"/>
</dbReference>
<dbReference type="GO" id="GO:0033314">
    <property type="term" value="P:mitotic DNA replication checkpoint signaling"/>
    <property type="evidence" value="ECO:0007669"/>
    <property type="project" value="TreeGrafter"/>
</dbReference>
<dbReference type="Gene3D" id="3.30.160.60">
    <property type="entry name" value="Classic Zinc Finger"/>
    <property type="match status" value="1"/>
</dbReference>
<dbReference type="SUPFAM" id="SSF57667">
    <property type="entry name" value="beta-beta-alpha zinc fingers"/>
    <property type="match status" value="1"/>
</dbReference>
<dbReference type="GO" id="GO:0005681">
    <property type="term" value="C:spliceosomal complex"/>
    <property type="evidence" value="ECO:0007669"/>
    <property type="project" value="InterPro"/>
</dbReference>
<dbReference type="Pfam" id="PF12171">
    <property type="entry name" value="zf-C2H2_jaz"/>
    <property type="match status" value="1"/>
</dbReference>
<feature type="region of interest" description="Disordered" evidence="7">
    <location>
        <begin position="238"/>
        <end position="279"/>
    </location>
</feature>
<comment type="subcellular location">
    <subcellularLocation>
        <location evidence="1">Nucleus</location>
    </subcellularLocation>
</comment>
<feature type="compositionally biased region" description="Acidic residues" evidence="7">
    <location>
        <begin position="265"/>
        <end position="279"/>
    </location>
</feature>
<evidence type="ECO:0000256" key="5">
    <source>
        <dbReference type="ARBA" id="ARBA00023054"/>
    </source>
</evidence>
<feature type="region of interest" description="Disordered" evidence="7">
    <location>
        <begin position="57"/>
        <end position="143"/>
    </location>
</feature>
<evidence type="ECO:0000313" key="10">
    <source>
        <dbReference type="Proteomes" id="UP000714618"/>
    </source>
</evidence>
<dbReference type="InterPro" id="IPR040050">
    <property type="entry name" value="ZNF830-like"/>
</dbReference>
<feature type="region of interest" description="Disordered" evidence="7">
    <location>
        <begin position="183"/>
        <end position="207"/>
    </location>
</feature>
<dbReference type="GO" id="GO:0003676">
    <property type="term" value="F:nucleic acid binding"/>
    <property type="evidence" value="ECO:0007669"/>
    <property type="project" value="InterPro"/>
</dbReference>
<evidence type="ECO:0000259" key="8">
    <source>
        <dbReference type="Pfam" id="PF12171"/>
    </source>
</evidence>
<proteinExistence type="predicted"/>
<feature type="compositionally biased region" description="Basic and acidic residues" evidence="7">
    <location>
        <begin position="188"/>
        <end position="202"/>
    </location>
</feature>
<dbReference type="PANTHER" id="PTHR13278">
    <property type="entry name" value="ZINC FINGER PROTEIN 830"/>
    <property type="match status" value="1"/>
</dbReference>
<sequence length="380" mass="42326">MADVRSLLRNERASRRINHPHASYSDSGKLLCAVCNVYIKTESLWENHIKSSQHVARLDHLRANPPPAPETRKRKAGESDDEGRKRVKAVPGGFVPEGFFDPAQEGANEDEDEEVNTTAPAPSIPDAPVAESQPVASAPPPAADVNEDEWAAFEREMAAAQNTALPIISASATISAAPVTAEELAAQAREEQSAQRTAREAEMEADTEDAALALQQEFDEMDELDERVRRLREKREAIRLSKHQETLPDAPAATSDKQIQKHDEEENDDDDDDEDEFDDWTFGARDILIRCQIDETAKWHFVCPGSCWKSVSGGVEDARGLEGKYPYYKYGGMWKDRSADGPISAKKPRKVKERQKEEMKKREDEKATSESHGSEEGSDE</sequence>
<dbReference type="GO" id="GO:0008270">
    <property type="term" value="F:zinc ion binding"/>
    <property type="evidence" value="ECO:0007669"/>
    <property type="project" value="UniProtKB-KW"/>
</dbReference>
<accession>A0A9N8KB32</accession>
<organism evidence="9 10">
    <name type="scientific">Aureobasidium mustum</name>
    <dbReference type="NCBI Taxonomy" id="2773714"/>
    <lineage>
        <taxon>Eukaryota</taxon>
        <taxon>Fungi</taxon>
        <taxon>Dikarya</taxon>
        <taxon>Ascomycota</taxon>
        <taxon>Pezizomycotina</taxon>
        <taxon>Dothideomycetes</taxon>
        <taxon>Dothideomycetidae</taxon>
        <taxon>Dothideales</taxon>
        <taxon>Saccotheciaceae</taxon>
        <taxon>Aureobasidium</taxon>
    </lineage>
</organism>
<dbReference type="AlphaFoldDB" id="A0A9N8KB32"/>
<keyword evidence="5" id="KW-0175">Coiled coil</keyword>
<evidence type="ECO:0000256" key="1">
    <source>
        <dbReference type="ARBA" id="ARBA00004123"/>
    </source>
</evidence>
<evidence type="ECO:0000256" key="7">
    <source>
        <dbReference type="SAM" id="MobiDB-lite"/>
    </source>
</evidence>
<dbReference type="InterPro" id="IPR022755">
    <property type="entry name" value="Znf_C2H2_jaz"/>
</dbReference>
<evidence type="ECO:0000256" key="2">
    <source>
        <dbReference type="ARBA" id="ARBA00022723"/>
    </source>
</evidence>
<dbReference type="InterPro" id="IPR036236">
    <property type="entry name" value="Znf_C2H2_sf"/>
</dbReference>
<name>A0A9N8KB32_9PEZI</name>